<keyword evidence="1" id="KW-1133">Transmembrane helix</keyword>
<gene>
    <name evidence="2" type="ORF">C5O19_20995</name>
</gene>
<evidence type="ECO:0000313" key="3">
    <source>
        <dbReference type="Proteomes" id="UP000239590"/>
    </source>
</evidence>
<dbReference type="Proteomes" id="UP000239590">
    <property type="component" value="Unassembled WGS sequence"/>
</dbReference>
<feature type="transmembrane region" description="Helical" evidence="1">
    <location>
        <begin position="21"/>
        <end position="39"/>
    </location>
</feature>
<dbReference type="OrthoDB" id="770034at2"/>
<comment type="caution">
    <text evidence="2">The sequence shown here is derived from an EMBL/GenBank/DDBJ whole genome shotgun (WGS) entry which is preliminary data.</text>
</comment>
<keyword evidence="1" id="KW-0472">Membrane</keyword>
<evidence type="ECO:0000256" key="1">
    <source>
        <dbReference type="SAM" id="Phobius"/>
    </source>
</evidence>
<feature type="transmembrane region" description="Helical" evidence="1">
    <location>
        <begin position="51"/>
        <end position="72"/>
    </location>
</feature>
<organism evidence="2 3">
    <name type="scientific">Siphonobacter curvatus</name>
    <dbReference type="NCBI Taxonomy" id="2094562"/>
    <lineage>
        <taxon>Bacteria</taxon>
        <taxon>Pseudomonadati</taxon>
        <taxon>Bacteroidota</taxon>
        <taxon>Cytophagia</taxon>
        <taxon>Cytophagales</taxon>
        <taxon>Cytophagaceae</taxon>
        <taxon>Siphonobacter</taxon>
    </lineage>
</organism>
<name>A0A2S7IH84_9BACT</name>
<feature type="transmembrane region" description="Helical" evidence="1">
    <location>
        <begin position="84"/>
        <end position="106"/>
    </location>
</feature>
<keyword evidence="3" id="KW-1185">Reference proteome</keyword>
<evidence type="ECO:0000313" key="2">
    <source>
        <dbReference type="EMBL" id="PQA55024.1"/>
    </source>
</evidence>
<sequence length="112" mass="12299">MTPIRLFSSPSFFTASLVKHLVVGATLALLLISFFLAGVKHPNPNWPAYWMVRPLVLVPVAGALGGGFFYVVRQWGQHETWKKVVATLIGVFGFLVAVWMGTIVGLDGTLWN</sequence>
<keyword evidence="1" id="KW-0812">Transmembrane</keyword>
<dbReference type="AlphaFoldDB" id="A0A2S7IH84"/>
<dbReference type="EMBL" id="PTRA01000005">
    <property type="protein sequence ID" value="PQA55024.1"/>
    <property type="molecule type" value="Genomic_DNA"/>
</dbReference>
<proteinExistence type="predicted"/>
<accession>A0A2S7IH84</accession>
<dbReference type="RefSeq" id="WP_104715343.1">
    <property type="nucleotide sequence ID" value="NZ_PTRA01000005.1"/>
</dbReference>
<reference evidence="3" key="1">
    <citation type="submission" date="2018-02" db="EMBL/GenBank/DDBJ databases">
        <title>Genome sequencing of Solimonas sp. HR-BB.</title>
        <authorList>
            <person name="Lee Y."/>
            <person name="Jeon C.O."/>
        </authorList>
    </citation>
    <scope>NUCLEOTIDE SEQUENCE [LARGE SCALE GENOMIC DNA]</scope>
    <source>
        <strain evidence="3">HR-U</strain>
    </source>
</reference>
<protein>
    <submittedName>
        <fullName evidence="2">Potassium transporter KefB</fullName>
    </submittedName>
</protein>